<comment type="caution">
    <text evidence="1">The sequence shown here is derived from an EMBL/GenBank/DDBJ whole genome shotgun (WGS) entry which is preliminary data.</text>
</comment>
<name>A0ABX3M0W6_9XANT</name>
<evidence type="ECO:0000313" key="2">
    <source>
        <dbReference type="Proteomes" id="UP000190018"/>
    </source>
</evidence>
<organism evidence="1 2">
    <name type="scientific">Xanthomonas cissicola</name>
    <dbReference type="NCBI Taxonomy" id="86186"/>
    <lineage>
        <taxon>Bacteria</taxon>
        <taxon>Pseudomonadati</taxon>
        <taxon>Pseudomonadota</taxon>
        <taxon>Gammaproteobacteria</taxon>
        <taxon>Lysobacterales</taxon>
        <taxon>Lysobacteraceae</taxon>
        <taxon>Xanthomonas</taxon>
    </lineage>
</organism>
<dbReference type="RefSeq" id="WP_078589988.1">
    <property type="nucleotide sequence ID" value="NZ_LOJT01000152.1"/>
</dbReference>
<accession>A0ABX3M0W6</accession>
<protein>
    <submittedName>
        <fullName evidence="1">Uncharacterized protein</fullName>
    </submittedName>
</protein>
<proteinExistence type="predicted"/>
<keyword evidence="2" id="KW-1185">Reference proteome</keyword>
<sequence length="151" mass="18095">MNKKDQEQFLLKLGWVLKREETNGSRSMWRLTPVNIPGEVTEFASLREIDECLKRKLQSEMAVQQALHEFELVHERCSQEEREKLMRWMSTGHRDQVWHLTSNCIEMSWTIPELPRQWRSRACKVLALRLDKEYEELWKRAAEKFLGAAQH</sequence>
<dbReference type="Proteomes" id="UP000190018">
    <property type="component" value="Unassembled WGS sequence"/>
</dbReference>
<reference evidence="1 2" key="1">
    <citation type="submission" date="2015-12" db="EMBL/GenBank/DDBJ databases">
        <authorList>
            <person name="Bansal K."/>
            <person name="Midha S."/>
            <person name="Patil P.B."/>
        </authorList>
    </citation>
    <scope>NUCLEOTIDE SEQUENCE [LARGE SCALE GENOMIC DNA]</scope>
    <source>
        <strain evidence="1 2">LMG21719</strain>
    </source>
</reference>
<gene>
    <name evidence="1" type="ORF">Xant_21895</name>
</gene>
<evidence type="ECO:0000313" key="1">
    <source>
        <dbReference type="EMBL" id="OOW66299.1"/>
    </source>
</evidence>
<dbReference type="EMBL" id="LOJT01000152">
    <property type="protein sequence ID" value="OOW66299.1"/>
    <property type="molecule type" value="Genomic_DNA"/>
</dbReference>